<keyword evidence="6" id="KW-0534">Nitrate assimilation</keyword>
<dbReference type="PANTHER" id="PTHR40562">
    <property type="match status" value="1"/>
</dbReference>
<evidence type="ECO:0000256" key="2">
    <source>
        <dbReference type="ARBA" id="ARBA00022723"/>
    </source>
</evidence>
<evidence type="ECO:0000256" key="3">
    <source>
        <dbReference type="ARBA" id="ARBA00023002"/>
    </source>
</evidence>
<dbReference type="InterPro" id="IPR012748">
    <property type="entry name" value="Rieske-like_NirD"/>
</dbReference>
<dbReference type="EMBL" id="JARACI010000413">
    <property type="protein sequence ID" value="MDD9205310.1"/>
    <property type="molecule type" value="Genomic_DNA"/>
</dbReference>
<comment type="caution">
    <text evidence="8">The sequence shown here is derived from an EMBL/GenBank/DDBJ whole genome shotgun (WGS) entry which is preliminary data.</text>
</comment>
<dbReference type="InterPro" id="IPR017941">
    <property type="entry name" value="Rieske_2Fe-2S"/>
</dbReference>
<evidence type="ECO:0000259" key="7">
    <source>
        <dbReference type="PROSITE" id="PS51296"/>
    </source>
</evidence>
<dbReference type="PROSITE" id="PS51296">
    <property type="entry name" value="RIESKE"/>
    <property type="match status" value="1"/>
</dbReference>
<feature type="domain" description="Rieske" evidence="7">
    <location>
        <begin position="16"/>
        <end position="120"/>
    </location>
</feature>
<keyword evidence="9" id="KW-1185">Reference proteome</keyword>
<evidence type="ECO:0000313" key="8">
    <source>
        <dbReference type="EMBL" id="MDD9205310.1"/>
    </source>
</evidence>
<accession>A0ABT5TTD0</accession>
<dbReference type="InterPro" id="IPR036922">
    <property type="entry name" value="Rieske_2Fe-2S_sf"/>
</dbReference>
<keyword evidence="2" id="KW-0479">Metal-binding</keyword>
<protein>
    <submittedName>
        <fullName evidence="8">Nitrite reductase small subunit NirD</fullName>
    </submittedName>
</protein>
<dbReference type="PROSITE" id="PS51300">
    <property type="entry name" value="NIRD"/>
    <property type="match status" value="1"/>
</dbReference>
<dbReference type="NCBIfam" id="TIGR02378">
    <property type="entry name" value="nirD_assim_sml"/>
    <property type="match status" value="1"/>
</dbReference>
<evidence type="ECO:0000256" key="4">
    <source>
        <dbReference type="ARBA" id="ARBA00023004"/>
    </source>
</evidence>
<dbReference type="Proteomes" id="UP001165561">
    <property type="component" value="Unassembled WGS sequence"/>
</dbReference>
<proteinExistence type="predicted"/>
<evidence type="ECO:0000256" key="1">
    <source>
        <dbReference type="ARBA" id="ARBA00022714"/>
    </source>
</evidence>
<gene>
    <name evidence="8" type="primary">nirD</name>
    <name evidence="8" type="ORF">PU560_02370</name>
</gene>
<keyword evidence="3" id="KW-0560">Oxidoreductase</keyword>
<keyword evidence="5" id="KW-0411">Iron-sulfur</keyword>
<name>A0ABT5TTD0_9MICO</name>
<sequence>MTQTLEQATPTEVLWHRVCRLSDLELGWAEAALVDGRQVAIFPLGPEEVYAVDHRDPRTGANVMARGITGSRTVMGEERPTVTSPLHKEVYDLASGMCYTDGSLHLPVHPCRMQDGWVEVGQAW</sequence>
<evidence type="ECO:0000256" key="5">
    <source>
        <dbReference type="ARBA" id="ARBA00023014"/>
    </source>
</evidence>
<keyword evidence="4" id="KW-0408">Iron</keyword>
<keyword evidence="1" id="KW-0001">2Fe-2S</keyword>
<reference evidence="8" key="1">
    <citation type="submission" date="2023-02" db="EMBL/GenBank/DDBJ databases">
        <title>Georgenia sp.10Sc9-8, isolated from a soil sample collected from the Taklamakan desert.</title>
        <authorList>
            <person name="Liu S."/>
        </authorList>
    </citation>
    <scope>NUCLEOTIDE SEQUENCE</scope>
    <source>
        <strain evidence="8">10Sc9-8</strain>
    </source>
</reference>
<dbReference type="Gene3D" id="2.102.10.10">
    <property type="entry name" value="Rieske [2Fe-2S] iron-sulphur domain"/>
    <property type="match status" value="1"/>
</dbReference>
<dbReference type="InterPro" id="IPR017881">
    <property type="entry name" value="NirD"/>
</dbReference>
<dbReference type="SUPFAM" id="SSF50022">
    <property type="entry name" value="ISP domain"/>
    <property type="match status" value="1"/>
</dbReference>
<dbReference type="Pfam" id="PF13806">
    <property type="entry name" value="Rieske_2"/>
    <property type="match status" value="1"/>
</dbReference>
<dbReference type="PANTHER" id="PTHR40562:SF1">
    <property type="entry name" value="NITRITE REDUCTASE (NADH) SMALL SUBUNIT"/>
    <property type="match status" value="1"/>
</dbReference>
<organism evidence="8 9">
    <name type="scientific">Georgenia halotolerans</name>
    <dbReference type="NCBI Taxonomy" id="3028317"/>
    <lineage>
        <taxon>Bacteria</taxon>
        <taxon>Bacillati</taxon>
        <taxon>Actinomycetota</taxon>
        <taxon>Actinomycetes</taxon>
        <taxon>Micrococcales</taxon>
        <taxon>Bogoriellaceae</taxon>
        <taxon>Georgenia</taxon>
    </lineage>
</organism>
<evidence type="ECO:0000313" key="9">
    <source>
        <dbReference type="Proteomes" id="UP001165561"/>
    </source>
</evidence>
<evidence type="ECO:0000256" key="6">
    <source>
        <dbReference type="ARBA" id="ARBA00023063"/>
    </source>
</evidence>